<comment type="caution">
    <text evidence="1">The sequence shown here is derived from an EMBL/GenBank/DDBJ whole genome shotgun (WGS) entry which is preliminary data.</text>
</comment>
<dbReference type="EMBL" id="NBZD01000003">
    <property type="protein sequence ID" value="PNH18345.1"/>
    <property type="molecule type" value="Genomic_DNA"/>
</dbReference>
<name>A0A2J8B0Q9_9FIRM</name>
<dbReference type="AlphaFoldDB" id="A0A2J8B0Q9"/>
<evidence type="ECO:0000313" key="2">
    <source>
        <dbReference type="Proteomes" id="UP000236394"/>
    </source>
</evidence>
<accession>A0A2J8B0Q9</accession>
<reference evidence="2" key="1">
    <citation type="submission" date="2017-04" db="EMBL/GenBank/DDBJ databases">
        <authorList>
            <person name="Bumgarner R.E."/>
            <person name="Fredricks D.N."/>
            <person name="Srinivasan S."/>
        </authorList>
    </citation>
    <scope>NUCLEOTIDE SEQUENCE [LARGE SCALE GENOMIC DNA]</scope>
    <source>
        <strain evidence="2">KA00405</strain>
    </source>
</reference>
<dbReference type="Proteomes" id="UP000236394">
    <property type="component" value="Unassembled WGS sequence"/>
</dbReference>
<sequence>MGKSAILRYYSRLLYLRYRHVAFSGKNALILQKQILRLSQKKKYRPSADDVPGLAMDGTGRHEIYNAAGDQVVYCSHYNSKVRNKEEQICPGALVRFKQKHLYIAIYGTPMSSEKEICEFARSINLQ</sequence>
<protein>
    <submittedName>
        <fullName evidence="1">Uncharacterized protein</fullName>
    </submittedName>
</protein>
<evidence type="ECO:0000313" key="1">
    <source>
        <dbReference type="EMBL" id="PNH18345.1"/>
    </source>
</evidence>
<gene>
    <name evidence="1" type="ORF">B7R76_05740</name>
</gene>
<proteinExistence type="predicted"/>
<organism evidence="1 2">
    <name type="scientific">Mageeibacillus indolicus</name>
    <dbReference type="NCBI Taxonomy" id="884684"/>
    <lineage>
        <taxon>Bacteria</taxon>
        <taxon>Bacillati</taxon>
        <taxon>Bacillota</taxon>
        <taxon>Clostridia</taxon>
        <taxon>Eubacteriales</taxon>
        <taxon>Oscillospiraceae</taxon>
        <taxon>Mageeibacillus</taxon>
    </lineage>
</organism>